<dbReference type="InterPro" id="IPR039536">
    <property type="entry name" value="TetR_C_Proteobacteria"/>
</dbReference>
<sequence>MTHTVDEAAEPVHAEVASLRDTGDVAADLRDLARRQLTMVMRPRLRRLVIGEAGRFPELGRLFAERGPARTMADLSAAFRGLTERGLLAADDPDLAAAHFNWLVMSIPLNRAMLTGDDAPPPAAELRRYADEGVRVFLAAYGPR</sequence>
<evidence type="ECO:0000259" key="1">
    <source>
        <dbReference type="Pfam" id="PF14246"/>
    </source>
</evidence>
<reference evidence="3" key="1">
    <citation type="submission" date="2016-10" db="EMBL/GenBank/DDBJ databases">
        <authorList>
            <person name="Varghese N."/>
            <person name="Submissions S."/>
        </authorList>
    </citation>
    <scope>NUCLEOTIDE SEQUENCE [LARGE SCALE GENOMIC DNA]</scope>
    <source>
        <strain evidence="3">DSM 45079</strain>
    </source>
</reference>
<accession>A0A1H2IZ56</accession>
<keyword evidence="3" id="KW-1185">Reference proteome</keyword>
<dbReference type="Proteomes" id="UP000182977">
    <property type="component" value="Chromosome I"/>
</dbReference>
<evidence type="ECO:0000313" key="3">
    <source>
        <dbReference type="Proteomes" id="UP000182977"/>
    </source>
</evidence>
<dbReference type="EMBL" id="LT629791">
    <property type="protein sequence ID" value="SDU49261.1"/>
    <property type="molecule type" value="Genomic_DNA"/>
</dbReference>
<dbReference type="SUPFAM" id="SSF48498">
    <property type="entry name" value="Tetracyclin repressor-like, C-terminal domain"/>
    <property type="match status" value="1"/>
</dbReference>
<dbReference type="Gene3D" id="1.10.357.10">
    <property type="entry name" value="Tetracycline Repressor, domain 2"/>
    <property type="match status" value="1"/>
</dbReference>
<dbReference type="AlphaFoldDB" id="A0A1H2IZ56"/>
<protein>
    <submittedName>
        <fullName evidence="2">AefR-like transcriptional repressor, C-terminal region</fullName>
    </submittedName>
</protein>
<feature type="domain" description="Transcriptional regulator TetR C-terminal Proteobacteria type" evidence="1">
    <location>
        <begin position="28"/>
        <end position="143"/>
    </location>
</feature>
<dbReference type="Pfam" id="PF14246">
    <property type="entry name" value="TetR_C_7"/>
    <property type="match status" value="1"/>
</dbReference>
<dbReference type="STRING" id="419479.SAMN04488563_2137"/>
<name>A0A1H2IZ56_9ACTN</name>
<proteinExistence type="predicted"/>
<organism evidence="2 3">
    <name type="scientific">Jiangella alkaliphila</name>
    <dbReference type="NCBI Taxonomy" id="419479"/>
    <lineage>
        <taxon>Bacteria</taxon>
        <taxon>Bacillati</taxon>
        <taxon>Actinomycetota</taxon>
        <taxon>Actinomycetes</taxon>
        <taxon>Jiangellales</taxon>
        <taxon>Jiangellaceae</taxon>
        <taxon>Jiangella</taxon>
    </lineage>
</organism>
<dbReference type="RefSeq" id="WP_052762546.1">
    <property type="nucleotide sequence ID" value="NZ_KQ061232.1"/>
</dbReference>
<dbReference type="InterPro" id="IPR036271">
    <property type="entry name" value="Tet_transcr_reg_TetR-rel_C_sf"/>
</dbReference>
<evidence type="ECO:0000313" key="2">
    <source>
        <dbReference type="EMBL" id="SDU49261.1"/>
    </source>
</evidence>
<gene>
    <name evidence="2" type="ORF">SAMN04488563_2137</name>
</gene>